<name>A0ABP7XH33_9FLAO</name>
<dbReference type="Pfam" id="PF10988">
    <property type="entry name" value="DUF2807"/>
    <property type="match status" value="1"/>
</dbReference>
<dbReference type="InterPro" id="IPR021255">
    <property type="entry name" value="DUF2807"/>
</dbReference>
<gene>
    <name evidence="2" type="ORF">GCM10022393_15560</name>
</gene>
<organism evidence="2 3">
    <name type="scientific">Aquimarina addita</name>
    <dbReference type="NCBI Taxonomy" id="870485"/>
    <lineage>
        <taxon>Bacteria</taxon>
        <taxon>Pseudomonadati</taxon>
        <taxon>Bacteroidota</taxon>
        <taxon>Flavobacteriia</taxon>
        <taxon>Flavobacteriales</taxon>
        <taxon>Flavobacteriaceae</taxon>
        <taxon>Aquimarina</taxon>
    </lineage>
</organism>
<dbReference type="Gene3D" id="2.160.20.120">
    <property type="match status" value="1"/>
</dbReference>
<evidence type="ECO:0000259" key="1">
    <source>
        <dbReference type="Pfam" id="PF10988"/>
    </source>
</evidence>
<evidence type="ECO:0000313" key="2">
    <source>
        <dbReference type="EMBL" id="GAA4115448.1"/>
    </source>
</evidence>
<protein>
    <recommendedName>
        <fullName evidence="1">Putative auto-transporter adhesin head GIN domain-containing protein</fullName>
    </recommendedName>
</protein>
<keyword evidence="3" id="KW-1185">Reference proteome</keyword>
<comment type="caution">
    <text evidence="2">The sequence shown here is derived from an EMBL/GenBank/DDBJ whole genome shotgun (WGS) entry which is preliminary data.</text>
</comment>
<feature type="domain" description="Putative auto-transporter adhesin head GIN" evidence="1">
    <location>
        <begin position="39"/>
        <end position="194"/>
    </location>
</feature>
<proteinExistence type="predicted"/>
<sequence>MQISLKQIEMKKYIFMTLFGILFNSCSTTKENETRNLERFDKVNLIGRVELHLKRNPSNSMEIRTKNASDIPDLVTEVRNGELFIYHKNDCDKCEKPKYIIYLNHSGVSDLKVNGVIKLISDDVISQKDLIISGEGILKGNIKVSVDNLSTNINGISNIYISGQADVANLKIAGIGMINAKSLETNSTNKSTDGFATVLLPLN</sequence>
<evidence type="ECO:0000313" key="3">
    <source>
        <dbReference type="Proteomes" id="UP001500459"/>
    </source>
</evidence>
<accession>A0ABP7XH33</accession>
<reference evidence="3" key="1">
    <citation type="journal article" date="2019" name="Int. J. Syst. Evol. Microbiol.">
        <title>The Global Catalogue of Microorganisms (GCM) 10K type strain sequencing project: providing services to taxonomists for standard genome sequencing and annotation.</title>
        <authorList>
            <consortium name="The Broad Institute Genomics Platform"/>
            <consortium name="The Broad Institute Genome Sequencing Center for Infectious Disease"/>
            <person name="Wu L."/>
            <person name="Ma J."/>
        </authorList>
    </citation>
    <scope>NUCLEOTIDE SEQUENCE [LARGE SCALE GENOMIC DNA]</scope>
    <source>
        <strain evidence="3">JCM 17106</strain>
    </source>
</reference>
<dbReference type="EMBL" id="BAABCW010000005">
    <property type="protein sequence ID" value="GAA4115448.1"/>
    <property type="molecule type" value="Genomic_DNA"/>
</dbReference>
<dbReference type="Proteomes" id="UP001500459">
    <property type="component" value="Unassembled WGS sequence"/>
</dbReference>